<dbReference type="Gene3D" id="3.30.420.10">
    <property type="entry name" value="Ribonuclease H-like superfamily/Ribonuclease H"/>
    <property type="match status" value="1"/>
</dbReference>
<dbReference type="InterPro" id="IPR036397">
    <property type="entry name" value="RNaseH_sf"/>
</dbReference>
<sequence>MASSYGHLNAQFYKIVTENKLTLATWSLFHHDNAPVHTARMVTKLLEDYEWSVLEHSRNSPDLAPCDVCVFPKMKEHLCRLQIRVRERHFFMTKEKIRQLDKDSYDIAFDILLRRMQKCIGNGGCYDEQRMRRK</sequence>
<dbReference type="PANTHER" id="PTHR46060">
    <property type="entry name" value="MARINER MOS1 TRANSPOSASE-LIKE PROTEIN"/>
    <property type="match status" value="1"/>
</dbReference>
<dbReference type="PANTHER" id="PTHR46060:SF1">
    <property type="entry name" value="MARINER MOS1 TRANSPOSASE-LIKE PROTEIN"/>
    <property type="match status" value="1"/>
</dbReference>
<name>A0AAV3Z1P1_9GAST</name>
<accession>A0AAV3Z1P1</accession>
<evidence type="ECO:0008006" key="3">
    <source>
        <dbReference type="Google" id="ProtNLM"/>
    </source>
</evidence>
<proteinExistence type="predicted"/>
<keyword evidence="2" id="KW-1185">Reference proteome</keyword>
<protein>
    <recommendedName>
        <fullName evidence="3">Transposase</fullName>
    </recommendedName>
</protein>
<dbReference type="EMBL" id="BLXT01001916">
    <property type="protein sequence ID" value="GFN89233.1"/>
    <property type="molecule type" value="Genomic_DNA"/>
</dbReference>
<evidence type="ECO:0000313" key="2">
    <source>
        <dbReference type="Proteomes" id="UP000735302"/>
    </source>
</evidence>
<dbReference type="Proteomes" id="UP000735302">
    <property type="component" value="Unassembled WGS sequence"/>
</dbReference>
<gene>
    <name evidence="1" type="ORF">PoB_001573900</name>
</gene>
<dbReference type="InterPro" id="IPR052709">
    <property type="entry name" value="Transposase-MT_Hybrid"/>
</dbReference>
<evidence type="ECO:0000313" key="1">
    <source>
        <dbReference type="EMBL" id="GFN89233.1"/>
    </source>
</evidence>
<reference evidence="1 2" key="1">
    <citation type="journal article" date="2021" name="Elife">
        <title>Chloroplast acquisition without the gene transfer in kleptoplastic sea slugs, Plakobranchus ocellatus.</title>
        <authorList>
            <person name="Maeda T."/>
            <person name="Takahashi S."/>
            <person name="Yoshida T."/>
            <person name="Shimamura S."/>
            <person name="Takaki Y."/>
            <person name="Nagai Y."/>
            <person name="Toyoda A."/>
            <person name="Suzuki Y."/>
            <person name="Arimoto A."/>
            <person name="Ishii H."/>
            <person name="Satoh N."/>
            <person name="Nishiyama T."/>
            <person name="Hasebe M."/>
            <person name="Maruyama T."/>
            <person name="Minagawa J."/>
            <person name="Obokata J."/>
            <person name="Shigenobu S."/>
        </authorList>
    </citation>
    <scope>NUCLEOTIDE SEQUENCE [LARGE SCALE GENOMIC DNA]</scope>
</reference>
<dbReference type="AlphaFoldDB" id="A0AAV3Z1P1"/>
<dbReference type="GO" id="GO:0003676">
    <property type="term" value="F:nucleic acid binding"/>
    <property type="evidence" value="ECO:0007669"/>
    <property type="project" value="InterPro"/>
</dbReference>
<organism evidence="1 2">
    <name type="scientific">Plakobranchus ocellatus</name>
    <dbReference type="NCBI Taxonomy" id="259542"/>
    <lineage>
        <taxon>Eukaryota</taxon>
        <taxon>Metazoa</taxon>
        <taxon>Spiralia</taxon>
        <taxon>Lophotrochozoa</taxon>
        <taxon>Mollusca</taxon>
        <taxon>Gastropoda</taxon>
        <taxon>Heterobranchia</taxon>
        <taxon>Euthyneura</taxon>
        <taxon>Panpulmonata</taxon>
        <taxon>Sacoglossa</taxon>
        <taxon>Placobranchoidea</taxon>
        <taxon>Plakobranchidae</taxon>
        <taxon>Plakobranchus</taxon>
    </lineage>
</organism>
<comment type="caution">
    <text evidence="1">The sequence shown here is derived from an EMBL/GenBank/DDBJ whole genome shotgun (WGS) entry which is preliminary data.</text>
</comment>